<name>A0ABY8EQZ6_MALFU</name>
<dbReference type="SUPFAM" id="SSF54648">
    <property type="entry name" value="DLC"/>
    <property type="match status" value="1"/>
</dbReference>
<keyword evidence="3" id="KW-1185">Reference proteome</keyword>
<evidence type="ECO:0000313" key="2">
    <source>
        <dbReference type="EMBL" id="WFD46850.1"/>
    </source>
</evidence>
<evidence type="ECO:0000256" key="1">
    <source>
        <dbReference type="RuleBase" id="RU365010"/>
    </source>
</evidence>
<dbReference type="Gene3D" id="3.30.740.10">
    <property type="entry name" value="Protein Inhibitor Of Neuronal Nitric Oxide Synthase"/>
    <property type="match status" value="1"/>
</dbReference>
<sequence length="94" mass="10052">MGDAAPGAVGASDVPKAVVKNVDMDADMQQEIVEIAADAVVKFALEKDMAAFVKRAVDDQFGPTWHVIVGRSFGSYVTHVLYLLLCVSGMRPRG</sequence>
<dbReference type="InterPro" id="IPR037177">
    <property type="entry name" value="DLC_sf"/>
</dbReference>
<comment type="subcellular location">
    <subcellularLocation>
        <location evidence="1">Cytoplasm</location>
        <location evidence="1">Cytoskeleton</location>
    </subcellularLocation>
</comment>
<comment type="similarity">
    <text evidence="1">Belongs to the dynein light chain family.</text>
</comment>
<keyword evidence="1" id="KW-0963">Cytoplasm</keyword>
<comment type="function">
    <text evidence="1">Acts as one of several non-catalytic accessory components of the cytoplasmic dynein complex that are thought to be involved in linking dynein to cargos and to adapter proteins that regulate dynein function. Cytoplasmic dynein acts as a motor for the intracellular retrograde motility of vesicles and organelles along microtubules. May play a role in changing or maintaining the spatial distribution of cytoskeletal structures.</text>
</comment>
<dbReference type="InterPro" id="IPR001372">
    <property type="entry name" value="Dynein_light_chain_typ-1/2"/>
</dbReference>
<keyword evidence="1" id="KW-0206">Cytoskeleton</keyword>
<dbReference type="EMBL" id="CP046234">
    <property type="protein sequence ID" value="WFD46850.1"/>
    <property type="molecule type" value="Genomic_DNA"/>
</dbReference>
<dbReference type="PANTHER" id="PTHR11886:SF35">
    <property type="entry name" value="DYNEIN LIGHT CHAIN"/>
    <property type="match status" value="1"/>
</dbReference>
<dbReference type="Proteomes" id="UP000818624">
    <property type="component" value="Chromosome 1"/>
</dbReference>
<keyword evidence="1" id="KW-0493">Microtubule</keyword>
<proteinExistence type="inferred from homology"/>
<keyword evidence="1" id="KW-0505">Motor protein</keyword>
<keyword evidence="1" id="KW-0813">Transport</keyword>
<comment type="subunit">
    <text evidence="1">Cytoplasmic dynein consists of two catalytic heavy chains (HCs) and a number of non-catalytic subunits which present intermediate chains (ICs), light intermediate chains (LICs) and light chains (LCs).</text>
</comment>
<dbReference type="PANTHER" id="PTHR11886">
    <property type="entry name" value="DYNEIN LIGHT CHAIN"/>
    <property type="match status" value="1"/>
</dbReference>
<dbReference type="Pfam" id="PF01221">
    <property type="entry name" value="Dynein_light"/>
    <property type="match status" value="1"/>
</dbReference>
<evidence type="ECO:0000313" key="3">
    <source>
        <dbReference type="Proteomes" id="UP000818624"/>
    </source>
</evidence>
<organism evidence="2 3">
    <name type="scientific">Malassezia furfur</name>
    <name type="common">Pityriasis versicolor infection agent</name>
    <name type="synonym">Pityrosporum furfur</name>
    <dbReference type="NCBI Taxonomy" id="55194"/>
    <lineage>
        <taxon>Eukaryota</taxon>
        <taxon>Fungi</taxon>
        <taxon>Dikarya</taxon>
        <taxon>Basidiomycota</taxon>
        <taxon>Ustilaginomycotina</taxon>
        <taxon>Malasseziomycetes</taxon>
        <taxon>Malasseziales</taxon>
        <taxon>Malasseziaceae</taxon>
        <taxon>Malassezia</taxon>
    </lineage>
</organism>
<keyword evidence="1" id="KW-0243">Dynein</keyword>
<protein>
    <recommendedName>
        <fullName evidence="1">Dynein light chain</fullName>
    </recommendedName>
</protein>
<accession>A0ABY8EQZ6</accession>
<gene>
    <name evidence="2" type="primary">DYN2</name>
    <name evidence="2" type="ORF">GLX27_001492</name>
</gene>
<reference evidence="2 3" key="1">
    <citation type="journal article" date="2020" name="Elife">
        <title>Loss of centromere function drives karyotype evolution in closely related Malassezia species.</title>
        <authorList>
            <person name="Sankaranarayanan S.R."/>
            <person name="Ianiri G."/>
            <person name="Coelho M.A."/>
            <person name="Reza M.H."/>
            <person name="Thimmappa B.C."/>
            <person name="Ganguly P."/>
            <person name="Vadnala R.N."/>
            <person name="Sun S."/>
            <person name="Siddharthan R."/>
            <person name="Tellgren-Roth C."/>
            <person name="Dawson T.L."/>
            <person name="Heitman J."/>
            <person name="Sanyal K."/>
        </authorList>
    </citation>
    <scope>NUCLEOTIDE SEQUENCE [LARGE SCALE GENOMIC DNA]</scope>
    <source>
        <strain evidence="2">CBS14141</strain>
    </source>
</reference>
<dbReference type="SMART" id="SM01375">
    <property type="entry name" value="Dynein_light"/>
    <property type="match status" value="1"/>
</dbReference>